<protein>
    <submittedName>
        <fullName evidence="1">Aggregation promoting factor</fullName>
    </submittedName>
</protein>
<dbReference type="Proteomes" id="UP000186588">
    <property type="component" value="Unassembled WGS sequence"/>
</dbReference>
<organism evidence="1 2">
    <name type="scientific">Apilactobacillus kunkeei</name>
    <dbReference type="NCBI Taxonomy" id="148814"/>
    <lineage>
        <taxon>Bacteria</taxon>
        <taxon>Bacillati</taxon>
        <taxon>Bacillota</taxon>
        <taxon>Bacilli</taxon>
        <taxon>Lactobacillales</taxon>
        <taxon>Lactobacillaceae</taxon>
        <taxon>Apilactobacillus</taxon>
    </lineage>
</organism>
<dbReference type="EMBL" id="BDDX01000005">
    <property type="protein sequence ID" value="GAT90484.1"/>
    <property type="molecule type" value="Genomic_DNA"/>
</dbReference>
<evidence type="ECO:0000313" key="1">
    <source>
        <dbReference type="EMBL" id="GAT90484.1"/>
    </source>
</evidence>
<proteinExistence type="predicted"/>
<name>A0A0M9D7L4_9LACO</name>
<evidence type="ECO:0000313" key="2">
    <source>
        <dbReference type="Proteomes" id="UP000186588"/>
    </source>
</evidence>
<sequence>MNNVTKSFIKFTVIAFTSLLILFAINFAKNDVHADASVNWQHVAEKHLSKKNIAARRWISFHESTNRYHARNGVCYGKFQLDISYLHGDKSKKNQELTANRYVASRYGSWVNAKKFWQRHHWY</sequence>
<dbReference type="RefSeq" id="WP_094750698.1">
    <property type="nucleotide sequence ID" value="NZ_BAABVW010000109.1"/>
</dbReference>
<dbReference type="PATRIC" id="fig|148814.10.peg.1316"/>
<comment type="caution">
    <text evidence="1">The sequence shown here is derived from an EMBL/GenBank/DDBJ whole genome shotgun (WGS) entry which is preliminary data.</text>
</comment>
<gene>
    <name evidence="1" type="primary">apf</name>
    <name evidence="1" type="ORF">FF306_00582</name>
</gene>
<accession>A0A0M9D7L4</accession>
<reference evidence="1 2" key="1">
    <citation type="journal article" date="2016" name="Syst. Appl. Microbiol.">
        <title>Genomic characterization of a fructophilic bee symbiont Lactobacillus kunkeei reveals its niche-specific adaptation.</title>
        <authorList>
            <person name="Maeno S."/>
            <person name="Tanizawa Y."/>
            <person name="Kanesaki Y."/>
            <person name="Kubota E."/>
            <person name="Kumar H."/>
            <person name="Dicks L."/>
            <person name="Salminen S."/>
            <person name="Nakagawa J."/>
            <person name="Arita M."/>
            <person name="Endo A."/>
        </authorList>
    </citation>
    <scope>NUCLEOTIDE SEQUENCE [LARGE SCALE GENOMIC DNA]</scope>
    <source>
        <strain evidence="1 2">FF30-6</strain>
    </source>
</reference>
<dbReference type="AlphaFoldDB" id="A0A0M9D7L4"/>